<evidence type="ECO:0000313" key="2">
    <source>
        <dbReference type="Proteomes" id="UP000324800"/>
    </source>
</evidence>
<accession>A0A5J4UKJ2</accession>
<dbReference type="Proteomes" id="UP000324800">
    <property type="component" value="Unassembled WGS sequence"/>
</dbReference>
<sequence length="99" mass="11117">SELKVDVAAFAICFVWLQEFFTGELVPVDTSIAMCVCEEEVVVVYWTKSSVSVELLAKVELSVDVEAEDDSIGCELYINSSDVWMFATEQFRGTFERSV</sequence>
<evidence type="ECO:0000313" key="1">
    <source>
        <dbReference type="EMBL" id="KAA6371019.1"/>
    </source>
</evidence>
<protein>
    <submittedName>
        <fullName evidence="1">Uncharacterized protein</fullName>
    </submittedName>
</protein>
<gene>
    <name evidence="1" type="ORF">EZS28_033454</name>
</gene>
<dbReference type="EMBL" id="SNRW01014846">
    <property type="protein sequence ID" value="KAA6371019.1"/>
    <property type="molecule type" value="Genomic_DNA"/>
</dbReference>
<dbReference type="AlphaFoldDB" id="A0A5J4UKJ2"/>
<organism evidence="1 2">
    <name type="scientific">Streblomastix strix</name>
    <dbReference type="NCBI Taxonomy" id="222440"/>
    <lineage>
        <taxon>Eukaryota</taxon>
        <taxon>Metamonada</taxon>
        <taxon>Preaxostyla</taxon>
        <taxon>Oxymonadida</taxon>
        <taxon>Streblomastigidae</taxon>
        <taxon>Streblomastix</taxon>
    </lineage>
</organism>
<name>A0A5J4UKJ2_9EUKA</name>
<feature type="non-terminal residue" evidence="1">
    <location>
        <position position="1"/>
    </location>
</feature>
<reference evidence="1 2" key="1">
    <citation type="submission" date="2019-03" db="EMBL/GenBank/DDBJ databases">
        <title>Single cell metagenomics reveals metabolic interactions within the superorganism composed of flagellate Streblomastix strix and complex community of Bacteroidetes bacteria on its surface.</title>
        <authorList>
            <person name="Treitli S.C."/>
            <person name="Kolisko M."/>
            <person name="Husnik F."/>
            <person name="Keeling P."/>
            <person name="Hampl V."/>
        </authorList>
    </citation>
    <scope>NUCLEOTIDE SEQUENCE [LARGE SCALE GENOMIC DNA]</scope>
    <source>
        <strain evidence="1">ST1C</strain>
    </source>
</reference>
<comment type="caution">
    <text evidence="1">The sequence shown here is derived from an EMBL/GenBank/DDBJ whole genome shotgun (WGS) entry which is preliminary data.</text>
</comment>
<proteinExistence type="predicted"/>